<dbReference type="EMBL" id="CP053586">
    <property type="protein sequence ID" value="WNZ22470.1"/>
    <property type="molecule type" value="Genomic_DNA"/>
</dbReference>
<dbReference type="RefSeq" id="WP_316433923.1">
    <property type="nucleotide sequence ID" value="NZ_CP053586.1"/>
</dbReference>
<gene>
    <name evidence="1" type="ORF">HJG54_06065</name>
</gene>
<evidence type="ECO:0000313" key="1">
    <source>
        <dbReference type="EMBL" id="WNZ22470.1"/>
    </source>
</evidence>
<dbReference type="InterPro" id="IPR009282">
    <property type="entry name" value="DUF937"/>
</dbReference>
<sequence>MGLFFDVLQAINNPNQQGSVSQLESITRSVQQATSNQGIDAGTTQSLISALGGFLQPALQQQQSMMGKNQLETLLGRFGAGTTTASASTVSALFPPQMQQQMIQTIAQKTGISSNILGSILPLLIPAVLGLLGMGAKTTGTGGGNPLLSAFLNSSGNTDLGDVFKFANRFLSPV</sequence>
<reference evidence="1" key="1">
    <citation type="submission" date="2020-05" db="EMBL/GenBank/DDBJ databases">
        <authorList>
            <person name="Zhu T."/>
            <person name="Keshari N."/>
            <person name="Lu X."/>
        </authorList>
    </citation>
    <scope>NUCLEOTIDE SEQUENCE</scope>
    <source>
        <strain evidence="1">NK1-12</strain>
    </source>
</reference>
<protein>
    <submittedName>
        <fullName evidence="1">DUF937 domain-containing protein</fullName>
    </submittedName>
</protein>
<organism evidence="1">
    <name type="scientific">Leptolyngbya sp. NK1-12</name>
    <dbReference type="NCBI Taxonomy" id="2547451"/>
    <lineage>
        <taxon>Bacteria</taxon>
        <taxon>Bacillati</taxon>
        <taxon>Cyanobacteriota</taxon>
        <taxon>Cyanophyceae</taxon>
        <taxon>Leptolyngbyales</taxon>
        <taxon>Leptolyngbyaceae</taxon>
        <taxon>Leptolyngbya group</taxon>
        <taxon>Leptolyngbya</taxon>
    </lineage>
</organism>
<dbReference type="Pfam" id="PF06078">
    <property type="entry name" value="DUF937"/>
    <property type="match status" value="1"/>
</dbReference>
<accession>A0AA97AEV3</accession>
<dbReference type="AlphaFoldDB" id="A0AA97AEV3"/>
<name>A0AA97AEV3_9CYAN</name>
<proteinExistence type="predicted"/>